<sequence length="1377" mass="152661">MFRQQQSPLKIVPPLTHRGIEVKKPPNNRRRHYPYDPVDRGHRNTTYGVQNDVSTPPQYPRFTQDEMNMRPPFAVSLNPDPAMERVTAFRPHEGEAVVASFGSAENRWKPPQGADVTAHPTWAQDGWSQPNPLLDVSFPYPQGNVDFTLPSMSTGPLPSKSPVSPHHLDGCIPPWDPVVVESTPYQGRGSYDPPWNYPHAQLRGPEGYFGHSSSCSAPSEPSNNNSSQPGQSASGPDHPTSFPPPYSNTPQTPAVNADGSMEVIGGFDHRQHLQVPASAQTHSNRLNYRGEAIVDGDRVNHNGNLVHPVEVRAHTVQYATAGQIGNWDQAQGVPHPSQDQCFPDSSSMVDLAPTVARSFSSTGPDTRMAIHTGSESQRAQSAESFFFKQLSQPPPILAPRLASKDIIDTSLRKFQQGANSRYEQDSGYPMLWPPSDILAQPGDLFVNTDNVTAGSRAWGIPIEWSHVSTEIPKMPFKRSGGNDHSLEGVSSVFSLVPPDTPLVLRSLQPTVPGPAQAFALLRNGAPEPDTQKGWAPSLGPTVSTPEREKITEPEPQQTPRVSQSESIPPANQDRNNDFFDKEHPQTLPHDILQTNAPPGLGANTPRSYEVRQTPGPTSSWSDIYADAHDGGSHTSFSRRGTPDKERHNDISKDNDVLLADGPPVPAGVTIPRPWIQQDLLDQRKPGNENHIANILATAGVTGHQQSPIPNNRTANPRPRRHSHSGGEDGEMGATYEVMTNDDSPTHRASIHLREWMDSGRLARSIIAPPRNGTNVQPVAHPTGMDDLLRCLRCLPGLLWKDDVFQLPVCRSGNGITIPEHGQCGSLPSRVESQHSGGLLSMWDEDEEGLEKFNATGPLGGEGESRNIAQWLQVVTTTVLEVGTNTDRGPNISLRGLVIVVPRSGPSGLTFLSRLLGALKWTSAELDHVPRKLRTHRRRTTVPVRVLKGAWGTSHPNPNPAAQGDFRLGMEAGGFLIIIPIRAGRFPCGEQTEIVLGGTQGYWKRVLPSPKQGKMVRETVIRLELRRLLPRNFIDLHLSDHHIHCMNSLDDHLQLHVPNLAEGEADIDAQENRDPEGQVLSFPQQVFAASPMYDYTPFLKGQARWLGINVLATLSEKKEREDFWQHYREIVAVWNDIPFLVDGETWPIEQRRQLLIDCVEEVAQDYRVLGGGTVRKYDRNWRRFMSLKCHRRIKEECVRKRTYSRERGRASKRVKATMQPPNVRGPTVQGWGGYLALKATVWTTDNPYLLVIDRFSWIMQVLSPQLSKPSHTDHSPEVLLSKTYASEKGWWLWLGSGIWETSGTQNVTLASIGMEALFDEGGVRLTLLWRCAARNLCPLNASPAHGQSIEVMLHLLRKGAVFHWVAVLPHIVCYRLLP</sequence>
<feature type="compositionally biased region" description="Basic and acidic residues" evidence="1">
    <location>
        <begin position="33"/>
        <end position="42"/>
    </location>
</feature>
<proteinExistence type="predicted"/>
<keyword evidence="3" id="KW-1185">Reference proteome</keyword>
<feature type="region of interest" description="Disordered" evidence="1">
    <location>
        <begin position="208"/>
        <end position="259"/>
    </location>
</feature>
<feature type="compositionally biased region" description="Polar residues" evidence="1">
    <location>
        <begin position="44"/>
        <end position="56"/>
    </location>
</feature>
<name>A0A4Y7SQR6_COPMI</name>
<protein>
    <submittedName>
        <fullName evidence="2">Uncharacterized protein</fullName>
    </submittedName>
</protein>
<evidence type="ECO:0000256" key="1">
    <source>
        <dbReference type="SAM" id="MobiDB-lite"/>
    </source>
</evidence>
<gene>
    <name evidence="2" type="ORF">FA13DRAFT_1714963</name>
</gene>
<accession>A0A4Y7SQR6</accession>
<dbReference type="EMBL" id="QPFP01000071">
    <property type="protein sequence ID" value="TEB24051.1"/>
    <property type="molecule type" value="Genomic_DNA"/>
</dbReference>
<feature type="compositionally biased region" description="Polar residues" evidence="1">
    <location>
        <begin position="554"/>
        <end position="566"/>
    </location>
</feature>
<evidence type="ECO:0000313" key="3">
    <source>
        <dbReference type="Proteomes" id="UP000298030"/>
    </source>
</evidence>
<feature type="compositionally biased region" description="Basic and acidic residues" evidence="1">
    <location>
        <begin position="574"/>
        <end position="584"/>
    </location>
</feature>
<feature type="compositionally biased region" description="Low complexity" evidence="1">
    <location>
        <begin position="212"/>
        <end position="236"/>
    </location>
</feature>
<feature type="compositionally biased region" description="Low complexity" evidence="1">
    <location>
        <begin position="707"/>
        <end position="716"/>
    </location>
</feature>
<feature type="compositionally biased region" description="Basic and acidic residues" evidence="1">
    <location>
        <begin position="640"/>
        <end position="655"/>
    </location>
</feature>
<feature type="region of interest" description="Disordered" evidence="1">
    <location>
        <begin position="524"/>
        <end position="656"/>
    </location>
</feature>
<feature type="region of interest" description="Disordered" evidence="1">
    <location>
        <begin position="698"/>
        <end position="732"/>
    </location>
</feature>
<organism evidence="2 3">
    <name type="scientific">Coprinellus micaceus</name>
    <name type="common">Glistening ink-cap mushroom</name>
    <name type="synonym">Coprinus micaceus</name>
    <dbReference type="NCBI Taxonomy" id="71717"/>
    <lineage>
        <taxon>Eukaryota</taxon>
        <taxon>Fungi</taxon>
        <taxon>Dikarya</taxon>
        <taxon>Basidiomycota</taxon>
        <taxon>Agaricomycotina</taxon>
        <taxon>Agaricomycetes</taxon>
        <taxon>Agaricomycetidae</taxon>
        <taxon>Agaricales</taxon>
        <taxon>Agaricineae</taxon>
        <taxon>Psathyrellaceae</taxon>
        <taxon>Coprinellus</taxon>
    </lineage>
</organism>
<dbReference type="Proteomes" id="UP000298030">
    <property type="component" value="Unassembled WGS sequence"/>
</dbReference>
<evidence type="ECO:0000313" key="2">
    <source>
        <dbReference type="EMBL" id="TEB24051.1"/>
    </source>
</evidence>
<feature type="region of interest" description="Disordered" evidence="1">
    <location>
        <begin position="1"/>
        <end position="57"/>
    </location>
</feature>
<reference evidence="2 3" key="1">
    <citation type="journal article" date="2019" name="Nat. Ecol. Evol.">
        <title>Megaphylogeny resolves global patterns of mushroom evolution.</title>
        <authorList>
            <person name="Varga T."/>
            <person name="Krizsan K."/>
            <person name="Foldi C."/>
            <person name="Dima B."/>
            <person name="Sanchez-Garcia M."/>
            <person name="Sanchez-Ramirez S."/>
            <person name="Szollosi G.J."/>
            <person name="Szarkandi J.G."/>
            <person name="Papp V."/>
            <person name="Albert L."/>
            <person name="Andreopoulos W."/>
            <person name="Angelini C."/>
            <person name="Antonin V."/>
            <person name="Barry K.W."/>
            <person name="Bougher N.L."/>
            <person name="Buchanan P."/>
            <person name="Buyck B."/>
            <person name="Bense V."/>
            <person name="Catcheside P."/>
            <person name="Chovatia M."/>
            <person name="Cooper J."/>
            <person name="Damon W."/>
            <person name="Desjardin D."/>
            <person name="Finy P."/>
            <person name="Geml J."/>
            <person name="Haridas S."/>
            <person name="Hughes K."/>
            <person name="Justo A."/>
            <person name="Karasinski D."/>
            <person name="Kautmanova I."/>
            <person name="Kiss B."/>
            <person name="Kocsube S."/>
            <person name="Kotiranta H."/>
            <person name="LaButti K.M."/>
            <person name="Lechner B.E."/>
            <person name="Liimatainen K."/>
            <person name="Lipzen A."/>
            <person name="Lukacs Z."/>
            <person name="Mihaltcheva S."/>
            <person name="Morgado L.N."/>
            <person name="Niskanen T."/>
            <person name="Noordeloos M.E."/>
            <person name="Ohm R.A."/>
            <person name="Ortiz-Santana B."/>
            <person name="Ovrebo C."/>
            <person name="Racz N."/>
            <person name="Riley R."/>
            <person name="Savchenko A."/>
            <person name="Shiryaev A."/>
            <person name="Soop K."/>
            <person name="Spirin V."/>
            <person name="Szebenyi C."/>
            <person name="Tomsovsky M."/>
            <person name="Tulloss R.E."/>
            <person name="Uehling J."/>
            <person name="Grigoriev I.V."/>
            <person name="Vagvolgyi C."/>
            <person name="Papp T."/>
            <person name="Martin F.M."/>
            <person name="Miettinen O."/>
            <person name="Hibbett D.S."/>
            <person name="Nagy L.G."/>
        </authorList>
    </citation>
    <scope>NUCLEOTIDE SEQUENCE [LARGE SCALE GENOMIC DNA]</scope>
    <source>
        <strain evidence="2 3">FP101781</strain>
    </source>
</reference>
<comment type="caution">
    <text evidence="2">The sequence shown here is derived from an EMBL/GenBank/DDBJ whole genome shotgun (WGS) entry which is preliminary data.</text>
</comment>